<keyword evidence="3 6" id="KW-0812">Transmembrane</keyword>
<dbReference type="InterPro" id="IPR043428">
    <property type="entry name" value="LivM-like"/>
</dbReference>
<evidence type="ECO:0000256" key="3">
    <source>
        <dbReference type="ARBA" id="ARBA00022692"/>
    </source>
</evidence>
<feature type="transmembrane region" description="Helical" evidence="6">
    <location>
        <begin position="254"/>
        <end position="278"/>
    </location>
</feature>
<evidence type="ECO:0000313" key="8">
    <source>
        <dbReference type="Proteomes" id="UP001234798"/>
    </source>
</evidence>
<keyword evidence="4 6" id="KW-1133">Transmembrane helix</keyword>
<comment type="subcellular location">
    <subcellularLocation>
        <location evidence="1">Cell membrane</location>
        <topology evidence="1">Multi-pass membrane protein</topology>
    </subcellularLocation>
</comment>
<feature type="transmembrane region" description="Helical" evidence="6">
    <location>
        <begin position="93"/>
        <end position="112"/>
    </location>
</feature>
<dbReference type="CDD" id="cd06581">
    <property type="entry name" value="TM_PBP1_LivM_like"/>
    <property type="match status" value="1"/>
</dbReference>
<dbReference type="Proteomes" id="UP001234798">
    <property type="component" value="Chromosome"/>
</dbReference>
<feature type="transmembrane region" description="Helical" evidence="6">
    <location>
        <begin position="169"/>
        <end position="188"/>
    </location>
</feature>
<gene>
    <name evidence="7" type="ORF">RAS12_05905</name>
</gene>
<evidence type="ECO:0000256" key="5">
    <source>
        <dbReference type="ARBA" id="ARBA00023136"/>
    </source>
</evidence>
<organism evidence="7 8">
    <name type="scientific">Achromobacter seleniivolatilans</name>
    <dbReference type="NCBI Taxonomy" id="3047478"/>
    <lineage>
        <taxon>Bacteria</taxon>
        <taxon>Pseudomonadati</taxon>
        <taxon>Pseudomonadota</taxon>
        <taxon>Betaproteobacteria</taxon>
        <taxon>Burkholderiales</taxon>
        <taxon>Alcaligenaceae</taxon>
        <taxon>Achromobacter</taxon>
    </lineage>
</organism>
<feature type="transmembrane region" description="Helical" evidence="6">
    <location>
        <begin position="16"/>
        <end position="36"/>
    </location>
</feature>
<evidence type="ECO:0000256" key="1">
    <source>
        <dbReference type="ARBA" id="ARBA00004651"/>
    </source>
</evidence>
<sequence>MTTQKIDTSSSGVPKWPILAALAATVVMALVPLVVTDSFTLQVLLLAIMFGALGACWNLVGGFLGRISFGHSVFVGVGGYTTLLLLHHLKLTPLLGIPLGGVISAALAWLVGGPTLRLSGHYFAMATIALLQIGLLLLINWQWAGGAVGLEAPIGDAAWMLLFRSKVPYYLIAVGLAFLTFCATFFLVHSKTGFYWRAINGDEAAARSLGVPADRYKMLAFVMSAGMTGVWGGFFAMYVGFIDPESMFSLTMSVQVVLVTILGGVGTLIGPWLGAAVLLPLSEGTRVLWGSSGLGLDLLIFGLAILLVTMFLPGGLVTLRRRRGSSGR</sequence>
<dbReference type="Pfam" id="PF02653">
    <property type="entry name" value="BPD_transp_2"/>
    <property type="match status" value="1"/>
</dbReference>
<evidence type="ECO:0000256" key="4">
    <source>
        <dbReference type="ARBA" id="ARBA00022989"/>
    </source>
</evidence>
<feature type="transmembrane region" description="Helical" evidence="6">
    <location>
        <begin position="43"/>
        <end position="63"/>
    </location>
</feature>
<proteinExistence type="predicted"/>
<dbReference type="InterPro" id="IPR001851">
    <property type="entry name" value="ABC_transp_permease"/>
</dbReference>
<keyword evidence="8" id="KW-1185">Reference proteome</keyword>
<accession>A0ABY9M520</accession>
<evidence type="ECO:0000256" key="6">
    <source>
        <dbReference type="SAM" id="Phobius"/>
    </source>
</evidence>
<evidence type="ECO:0000256" key="2">
    <source>
        <dbReference type="ARBA" id="ARBA00022475"/>
    </source>
</evidence>
<keyword evidence="2" id="KW-1003">Cell membrane</keyword>
<dbReference type="PANTHER" id="PTHR30482">
    <property type="entry name" value="HIGH-AFFINITY BRANCHED-CHAIN AMINO ACID TRANSPORT SYSTEM PERMEASE"/>
    <property type="match status" value="1"/>
</dbReference>
<feature type="transmembrane region" description="Helical" evidence="6">
    <location>
        <begin position="118"/>
        <end position="139"/>
    </location>
</feature>
<dbReference type="RefSeq" id="WP_306946075.1">
    <property type="nucleotide sequence ID" value="NZ_CP132976.1"/>
</dbReference>
<dbReference type="PANTHER" id="PTHR30482:SF10">
    <property type="entry name" value="HIGH-AFFINITY BRANCHED-CHAIN AMINO ACID TRANSPORT PROTEIN BRAE"/>
    <property type="match status" value="1"/>
</dbReference>
<feature type="transmembrane region" description="Helical" evidence="6">
    <location>
        <begin position="69"/>
        <end position="86"/>
    </location>
</feature>
<feature type="transmembrane region" description="Helical" evidence="6">
    <location>
        <begin position="298"/>
        <end position="319"/>
    </location>
</feature>
<protein>
    <submittedName>
        <fullName evidence="7">Branched-chain amino acid ABC transporter permease</fullName>
    </submittedName>
</protein>
<name>A0ABY9M520_9BURK</name>
<reference evidence="7 8" key="1">
    <citation type="submission" date="2023-08" db="EMBL/GenBank/DDBJ databases">
        <title>Achromobacter seleniivolatilans sp. nov., isolated from seleniferous soil.</title>
        <authorList>
            <person name="Zhang S."/>
            <person name="Li K."/>
            <person name="Peng J."/>
            <person name="Zhao Q."/>
            <person name="Wang H."/>
            <person name="Guo Y."/>
        </authorList>
    </citation>
    <scope>NUCLEOTIDE SEQUENCE [LARGE SCALE GENOMIC DNA]</scope>
    <source>
        <strain evidence="7 8">R39</strain>
    </source>
</reference>
<feature type="transmembrane region" description="Helical" evidence="6">
    <location>
        <begin position="218"/>
        <end position="242"/>
    </location>
</feature>
<keyword evidence="5 6" id="KW-0472">Membrane</keyword>
<dbReference type="EMBL" id="CP132976">
    <property type="protein sequence ID" value="WMD21910.1"/>
    <property type="molecule type" value="Genomic_DNA"/>
</dbReference>
<evidence type="ECO:0000313" key="7">
    <source>
        <dbReference type="EMBL" id="WMD21910.1"/>
    </source>
</evidence>